<evidence type="ECO:0000313" key="2">
    <source>
        <dbReference type="Proteomes" id="UP000001283"/>
    </source>
</evidence>
<name>A0A8D3WZY1_PRIMW</name>
<dbReference type="AlphaFoldDB" id="A0A8D3WZY1"/>
<dbReference type="Proteomes" id="UP000001283">
    <property type="component" value="Chromosome"/>
</dbReference>
<gene>
    <name evidence="1" type="ORF">BMWSH_2924</name>
</gene>
<reference evidence="1 2" key="1">
    <citation type="journal article" date="2011" name="J. Bacteriol.">
        <title>Complete genome sequence of the industrial strain Bacillus megaterium WSH-002.</title>
        <authorList>
            <person name="Liu L."/>
            <person name="Li Y."/>
            <person name="Zhang J."/>
            <person name="Zou W."/>
            <person name="Zhou Z."/>
            <person name="Liu J."/>
            <person name="Li X."/>
            <person name="Wang L."/>
            <person name="Chen J."/>
        </authorList>
    </citation>
    <scope>NUCLEOTIDE SEQUENCE [LARGE SCALE GENOMIC DNA]</scope>
    <source>
        <strain evidence="1 2">WSH-002</strain>
    </source>
</reference>
<protein>
    <submittedName>
        <fullName evidence="1">Uncharacterized protein</fullName>
    </submittedName>
</protein>
<dbReference type="KEGG" id="bmh:BMWSH_2924"/>
<organism evidence="1 2">
    <name type="scientific">Priestia megaterium (strain WSH-002)</name>
    <name type="common">Bacillus megaterium</name>
    <dbReference type="NCBI Taxonomy" id="1006007"/>
    <lineage>
        <taxon>Bacteria</taxon>
        <taxon>Bacillati</taxon>
        <taxon>Bacillota</taxon>
        <taxon>Bacilli</taxon>
        <taxon>Bacillales</taxon>
        <taxon>Bacillaceae</taxon>
        <taxon>Priestia</taxon>
    </lineage>
</organism>
<evidence type="ECO:0000313" key="1">
    <source>
        <dbReference type="EMBL" id="AEN89806.1"/>
    </source>
</evidence>
<proteinExistence type="predicted"/>
<dbReference type="EMBL" id="CP003017">
    <property type="protein sequence ID" value="AEN89806.1"/>
    <property type="molecule type" value="Genomic_DNA"/>
</dbReference>
<accession>A0A8D3WZY1</accession>
<sequence length="56" mass="6660">MTTRRPPFLFIILLAYHFLTENVSKKDEGARTWIYFIRLRGKGIYFFKGDDDSKGE</sequence>